<dbReference type="OrthoDB" id="7246401at2"/>
<gene>
    <name evidence="3" type="ORF">BJB45_16290</name>
</gene>
<dbReference type="InterPro" id="IPR042100">
    <property type="entry name" value="Bug_dom1"/>
</dbReference>
<accession>W1NBC0</accession>
<feature type="chain" id="PRO_5009977501" description="Tripartite tricarboxylate transporter substrate binding protein" evidence="2">
    <location>
        <begin position="17"/>
        <end position="312"/>
    </location>
</feature>
<evidence type="ECO:0000313" key="3">
    <source>
        <dbReference type="EMBL" id="ERL52837.1"/>
    </source>
</evidence>
<dbReference type="KEGG" id="hhu:AR456_10400"/>
<evidence type="ECO:0000256" key="2">
    <source>
        <dbReference type="SAM" id="SignalP"/>
    </source>
</evidence>
<comment type="caution">
    <text evidence="3">The sequence shown here is derived from an EMBL/GenBank/DDBJ whole genome shotgun (WGS) entry which is preliminary data.</text>
</comment>
<dbReference type="InterPro" id="IPR005064">
    <property type="entry name" value="BUG"/>
</dbReference>
<keyword evidence="2" id="KW-0732">Signal</keyword>
<comment type="similarity">
    <text evidence="1">Belongs to the UPF0065 (bug) family.</text>
</comment>
<dbReference type="PIRSF" id="PIRSF017082">
    <property type="entry name" value="YflP"/>
    <property type="match status" value="1"/>
</dbReference>
<dbReference type="PATRIC" id="fig|1178482.3.peg.516"/>
<dbReference type="CDD" id="cd07012">
    <property type="entry name" value="PBP2_Bug_TTT"/>
    <property type="match status" value="1"/>
</dbReference>
<evidence type="ECO:0000313" key="4">
    <source>
        <dbReference type="Proteomes" id="UP000019113"/>
    </source>
</evidence>
<sequence>MAMVMAFGGWALPAAAADDFPGRGIEFVAGYGPGGGHDTMLRSMAKLIRDQDLTDTPISVVNKPGGSGATSMGYLNSHKGDGHYLMAATSSFITTPLSVNVGLDYQDFTPIARLGIDPTILVVAAGSSISSLDDIRNADRKLNVAGGGAGGIEHIATLMVSDALGVDLNYIPFQGDGEVTTALLSRQVDFAMVNPGAVADFVSSGRLNALAITTDERSELFPDLPTFTEQGYDVVAYVFRGLVAPADISDEAKAWLGDLVERVQATPEWKANYLDPNAIVPGYLNGKEFGEYLEETNELYETMLTRLGLIGG</sequence>
<dbReference type="eggNOG" id="COG3181">
    <property type="taxonomic scope" value="Bacteria"/>
</dbReference>
<reference evidence="3 4" key="1">
    <citation type="submission" date="2013-08" db="EMBL/GenBank/DDBJ databases">
        <title>draft genome of Halomonas huanghegensis, strain BJGMM-B45T.</title>
        <authorList>
            <person name="Miao C."/>
            <person name="Wan Y."/>
            <person name="Jin W."/>
        </authorList>
    </citation>
    <scope>NUCLEOTIDE SEQUENCE [LARGE SCALE GENOMIC DNA]</scope>
    <source>
        <strain evidence="3 4">BJGMM-B45</strain>
    </source>
</reference>
<dbReference type="AlphaFoldDB" id="W1NBC0"/>
<evidence type="ECO:0000256" key="1">
    <source>
        <dbReference type="ARBA" id="ARBA00006987"/>
    </source>
</evidence>
<dbReference type="PANTHER" id="PTHR42928">
    <property type="entry name" value="TRICARBOXYLATE-BINDING PROTEIN"/>
    <property type="match status" value="1"/>
</dbReference>
<dbReference type="STRING" id="1178482.AR456_10400"/>
<keyword evidence="4" id="KW-1185">Reference proteome</keyword>
<dbReference type="SUPFAM" id="SSF53850">
    <property type="entry name" value="Periplasmic binding protein-like II"/>
    <property type="match status" value="1"/>
</dbReference>
<dbReference type="Gene3D" id="3.40.190.150">
    <property type="entry name" value="Bordetella uptake gene, domain 1"/>
    <property type="match status" value="1"/>
</dbReference>
<dbReference type="Proteomes" id="UP000019113">
    <property type="component" value="Unassembled WGS sequence"/>
</dbReference>
<dbReference type="Pfam" id="PF03401">
    <property type="entry name" value="TctC"/>
    <property type="match status" value="1"/>
</dbReference>
<evidence type="ECO:0008006" key="5">
    <source>
        <dbReference type="Google" id="ProtNLM"/>
    </source>
</evidence>
<dbReference type="EMBL" id="AVBC01000014">
    <property type="protein sequence ID" value="ERL52837.1"/>
    <property type="molecule type" value="Genomic_DNA"/>
</dbReference>
<name>W1NBC0_9GAMM</name>
<protein>
    <recommendedName>
        <fullName evidence="5">Tripartite tricarboxylate transporter substrate binding protein</fullName>
    </recommendedName>
</protein>
<dbReference type="PANTHER" id="PTHR42928:SF3">
    <property type="entry name" value="UPF0065 PROTEIN YFLP"/>
    <property type="match status" value="1"/>
</dbReference>
<organism evidence="3 4">
    <name type="scientific">Halomonas huangheensis</name>
    <dbReference type="NCBI Taxonomy" id="1178482"/>
    <lineage>
        <taxon>Bacteria</taxon>
        <taxon>Pseudomonadati</taxon>
        <taxon>Pseudomonadota</taxon>
        <taxon>Gammaproteobacteria</taxon>
        <taxon>Oceanospirillales</taxon>
        <taxon>Halomonadaceae</taxon>
        <taxon>Halomonas</taxon>
    </lineage>
</organism>
<proteinExistence type="inferred from homology"/>
<dbReference type="Gene3D" id="3.40.190.10">
    <property type="entry name" value="Periplasmic binding protein-like II"/>
    <property type="match status" value="1"/>
</dbReference>
<feature type="signal peptide" evidence="2">
    <location>
        <begin position="1"/>
        <end position="16"/>
    </location>
</feature>